<feature type="domain" description="PepSY" evidence="3">
    <location>
        <begin position="70"/>
        <end position="129"/>
    </location>
</feature>
<keyword evidence="5" id="KW-1185">Reference proteome</keyword>
<dbReference type="Proteomes" id="UP000651517">
    <property type="component" value="Unassembled WGS sequence"/>
</dbReference>
<feature type="signal peptide" evidence="2">
    <location>
        <begin position="1"/>
        <end position="23"/>
    </location>
</feature>
<organism evidence="4 5">
    <name type="scientific">Brevibacterium gallinarum</name>
    <dbReference type="NCBI Taxonomy" id="2762220"/>
    <lineage>
        <taxon>Bacteria</taxon>
        <taxon>Bacillati</taxon>
        <taxon>Actinomycetota</taxon>
        <taxon>Actinomycetes</taxon>
        <taxon>Micrococcales</taxon>
        <taxon>Brevibacteriaceae</taxon>
        <taxon>Brevibacterium</taxon>
    </lineage>
</organism>
<feature type="region of interest" description="Disordered" evidence="1">
    <location>
        <begin position="20"/>
        <end position="62"/>
    </location>
</feature>
<name>A0ABR8WUT3_9MICO</name>
<dbReference type="Pfam" id="PF03413">
    <property type="entry name" value="PepSY"/>
    <property type="match status" value="2"/>
</dbReference>
<feature type="compositionally biased region" description="Gly residues" evidence="1">
    <location>
        <begin position="42"/>
        <end position="54"/>
    </location>
</feature>
<comment type="caution">
    <text evidence="4">The sequence shown here is derived from an EMBL/GenBank/DDBJ whole genome shotgun (WGS) entry which is preliminary data.</text>
</comment>
<evidence type="ECO:0000256" key="2">
    <source>
        <dbReference type="SAM" id="SignalP"/>
    </source>
</evidence>
<evidence type="ECO:0000313" key="4">
    <source>
        <dbReference type="EMBL" id="MBD8020486.1"/>
    </source>
</evidence>
<feature type="region of interest" description="Disordered" evidence="1">
    <location>
        <begin position="179"/>
        <end position="202"/>
    </location>
</feature>
<dbReference type="Gene3D" id="3.10.450.40">
    <property type="match status" value="2"/>
</dbReference>
<accession>A0ABR8WUT3</accession>
<evidence type="ECO:0000313" key="5">
    <source>
        <dbReference type="Proteomes" id="UP000651517"/>
    </source>
</evidence>
<protein>
    <submittedName>
        <fullName evidence="4">PepSY domain-containing protein</fullName>
    </submittedName>
</protein>
<reference evidence="4 5" key="1">
    <citation type="submission" date="2020-08" db="EMBL/GenBank/DDBJ databases">
        <title>A Genomic Blueprint of the Chicken Gut Microbiome.</title>
        <authorList>
            <person name="Gilroy R."/>
            <person name="Ravi A."/>
            <person name="Getino M."/>
            <person name="Pursley I."/>
            <person name="Horton D.L."/>
            <person name="Alikhan N.-F."/>
            <person name="Baker D."/>
            <person name="Gharbi K."/>
            <person name="Hall N."/>
            <person name="Watson M."/>
            <person name="Adriaenssens E.M."/>
            <person name="Foster-Nyarko E."/>
            <person name="Jarju S."/>
            <person name="Secka A."/>
            <person name="Antonio M."/>
            <person name="Oren A."/>
            <person name="Chaudhuri R."/>
            <person name="La Ragione R.M."/>
            <person name="Hildebrand F."/>
            <person name="Pallen M.J."/>
        </authorList>
    </citation>
    <scope>NUCLEOTIDE SEQUENCE [LARGE SCALE GENOMIC DNA]</scope>
    <source>
        <strain evidence="4 5">Re57</strain>
    </source>
</reference>
<feature type="compositionally biased region" description="Polar residues" evidence="1">
    <location>
        <begin position="23"/>
        <end position="41"/>
    </location>
</feature>
<keyword evidence="2" id="KW-0732">Signal</keyword>
<evidence type="ECO:0000259" key="3">
    <source>
        <dbReference type="Pfam" id="PF03413"/>
    </source>
</evidence>
<dbReference type="EMBL" id="JACSPY010000005">
    <property type="protein sequence ID" value="MBD8020486.1"/>
    <property type="molecule type" value="Genomic_DNA"/>
</dbReference>
<gene>
    <name evidence="4" type="ORF">H9634_06815</name>
</gene>
<dbReference type="RefSeq" id="WP_191725951.1">
    <property type="nucleotide sequence ID" value="NZ_JACSPY010000005.1"/>
</dbReference>
<feature type="chain" id="PRO_5046383771" evidence="2">
    <location>
        <begin position="24"/>
        <end position="202"/>
    </location>
</feature>
<feature type="domain" description="PepSY" evidence="3">
    <location>
        <begin position="146"/>
        <end position="201"/>
    </location>
</feature>
<sequence length="202" mass="21879">MRRVLAGIAAVSVAVALAGCSNGDDNTTEDSPTQESAAQETNGGGSDGGSGSGDGTAKDVDLADHEFSTTAQDAIDIAAKEAGEGIVHAIEIEYEDDHSAWTWTVKTLVDGQDHTYEINADNGEILKSEQESTNDDEQAIDLNDPMTFDEAKDKALEKREGRIKDWKYEWDDNRKEFQFDIEQNGDSEEVTVNADTGEVTKD</sequence>
<proteinExistence type="predicted"/>
<dbReference type="InterPro" id="IPR025711">
    <property type="entry name" value="PepSY"/>
</dbReference>
<evidence type="ECO:0000256" key="1">
    <source>
        <dbReference type="SAM" id="MobiDB-lite"/>
    </source>
</evidence>
<dbReference type="PROSITE" id="PS51257">
    <property type="entry name" value="PROKAR_LIPOPROTEIN"/>
    <property type="match status" value="1"/>
</dbReference>